<dbReference type="SUPFAM" id="SSF56059">
    <property type="entry name" value="Glutathione synthetase ATP-binding domain-like"/>
    <property type="match status" value="1"/>
</dbReference>
<protein>
    <recommendedName>
        <fullName evidence="6">Phosphoenolpyruvate synthase</fullName>
        <ecNumber evidence="5">2.7.9.2</ecNumber>
    </recommendedName>
    <alternativeName>
        <fullName evidence="13">Pyruvate, water dikinase</fullName>
    </alternativeName>
</protein>
<comment type="catalytic activity">
    <reaction evidence="14">
        <text>pyruvate + ATP + H2O = phosphoenolpyruvate + AMP + phosphate + 2 H(+)</text>
        <dbReference type="Rhea" id="RHEA:11364"/>
        <dbReference type="ChEBI" id="CHEBI:15361"/>
        <dbReference type="ChEBI" id="CHEBI:15377"/>
        <dbReference type="ChEBI" id="CHEBI:15378"/>
        <dbReference type="ChEBI" id="CHEBI:30616"/>
        <dbReference type="ChEBI" id="CHEBI:43474"/>
        <dbReference type="ChEBI" id="CHEBI:58702"/>
        <dbReference type="ChEBI" id="CHEBI:456215"/>
        <dbReference type="EC" id="2.7.9.2"/>
    </reaction>
</comment>
<comment type="caution">
    <text evidence="16">The sequence shown here is derived from an EMBL/GenBank/DDBJ whole genome shotgun (WGS) entry which is preliminary data.</text>
</comment>
<keyword evidence="11" id="KW-0067">ATP-binding</keyword>
<evidence type="ECO:0000256" key="8">
    <source>
        <dbReference type="ARBA" id="ARBA00022723"/>
    </source>
</evidence>
<dbReference type="InterPro" id="IPR006319">
    <property type="entry name" value="PEP_synth"/>
</dbReference>
<evidence type="ECO:0000256" key="3">
    <source>
        <dbReference type="ARBA" id="ARBA00004742"/>
    </source>
</evidence>
<evidence type="ECO:0000256" key="2">
    <source>
        <dbReference type="ARBA" id="ARBA00002988"/>
    </source>
</evidence>
<keyword evidence="9" id="KW-0547">Nucleotide-binding</keyword>
<keyword evidence="10 16" id="KW-0418">Kinase</keyword>
<name>A0A7M2YYD8_9ACTN</name>
<keyword evidence="7" id="KW-0808">Transferase</keyword>
<keyword evidence="8" id="KW-0479">Metal-binding</keyword>
<dbReference type="AlphaFoldDB" id="A0A7M2YYD8"/>
<comment type="cofactor">
    <cofactor evidence="1">
        <name>Mg(2+)</name>
        <dbReference type="ChEBI" id="CHEBI:18420"/>
    </cofactor>
</comment>
<dbReference type="PANTHER" id="PTHR43030:SF1">
    <property type="entry name" value="PHOSPHOENOLPYRUVATE SYNTHASE"/>
    <property type="match status" value="1"/>
</dbReference>
<reference evidence="16 17" key="1">
    <citation type="submission" date="2018-07" db="EMBL/GenBank/DDBJ databases">
        <title>High-quality-draft genome sequence of Gaiella occulta.</title>
        <authorList>
            <person name="Severino R."/>
            <person name="Froufe H.J.C."/>
            <person name="Rainey F.A."/>
            <person name="Barroso C."/>
            <person name="Albuquerque L."/>
            <person name="Lobo-Da-Cunha A."/>
            <person name="Da Costa M.S."/>
            <person name="Egas C."/>
        </authorList>
    </citation>
    <scope>NUCLEOTIDE SEQUENCE [LARGE SCALE GENOMIC DNA]</scope>
    <source>
        <strain evidence="16 17">F2-233</strain>
    </source>
</reference>
<keyword evidence="16" id="KW-0670">Pyruvate</keyword>
<evidence type="ECO:0000256" key="10">
    <source>
        <dbReference type="ARBA" id="ARBA00022777"/>
    </source>
</evidence>
<evidence type="ECO:0000256" key="7">
    <source>
        <dbReference type="ARBA" id="ARBA00022679"/>
    </source>
</evidence>
<dbReference type="OrthoDB" id="9765468at2"/>
<reference evidence="17" key="2">
    <citation type="journal article" date="2019" name="MicrobiologyOpen">
        <title>High-quality draft genome sequence of Gaiella occulta isolated from a 150 meter deep mineral water borehole and comparison with the genome sequences of other deep-branching lineages of the phylum Actinobacteria.</title>
        <authorList>
            <person name="Severino R."/>
            <person name="Froufe H.J.C."/>
            <person name="Barroso C."/>
            <person name="Albuquerque L."/>
            <person name="Lobo-da-Cunha A."/>
            <person name="da Costa M.S."/>
            <person name="Egas C."/>
        </authorList>
    </citation>
    <scope>NUCLEOTIDE SEQUENCE [LARGE SCALE GENOMIC DNA]</scope>
    <source>
        <strain evidence="17">F2-233</strain>
    </source>
</reference>
<sequence length="363" mass="37966">MSAADTLVLWLDEVGTDSGALVGGKFSSLGEMAAAGFAVPPAFAVTTDAYRTFMGDGRLGELARSARTAAHGGDLLAIEDAAATMREAIESTPLPAAVADAVAEAYARLCERAGSPDVPVAVRSSGVAEDLAGASFAGQYETYLWVIGVDAVLEHVRRCWTGLFGAAVLTYRPGDGNGTVVDVGMAVVVQQLVQPRAAGVMFTLDPVTGDRSKIVIEAGWGLGEAVVAGEVTPDRFRLDKVTLDVVDRAIVEKASEYRFEPGTGVQLRQVPDDRRLEPCLEEAQVEALAALAKRIEAHRGAPQDIEWAVDEAGAVHVLQVRPETVWSRRPVPTVSAGAGSAVDLVLSTFVSGGRLAPKDDGGS</sequence>
<comment type="similarity">
    <text evidence="4">Belongs to the PEP-utilizing enzyme family.</text>
</comment>
<dbReference type="InterPro" id="IPR013815">
    <property type="entry name" value="ATP_grasp_subdomain_1"/>
</dbReference>
<dbReference type="EC" id="2.7.9.2" evidence="5"/>
<dbReference type="GO" id="GO:0006094">
    <property type="term" value="P:gluconeogenesis"/>
    <property type="evidence" value="ECO:0007669"/>
    <property type="project" value="UniProtKB-UniPathway"/>
</dbReference>
<evidence type="ECO:0000256" key="6">
    <source>
        <dbReference type="ARBA" id="ARBA00021623"/>
    </source>
</evidence>
<evidence type="ECO:0000259" key="15">
    <source>
        <dbReference type="Pfam" id="PF01326"/>
    </source>
</evidence>
<organism evidence="16 17">
    <name type="scientific">Gaiella occulta</name>
    <dbReference type="NCBI Taxonomy" id="1002870"/>
    <lineage>
        <taxon>Bacteria</taxon>
        <taxon>Bacillati</taxon>
        <taxon>Actinomycetota</taxon>
        <taxon>Thermoleophilia</taxon>
        <taxon>Gaiellales</taxon>
        <taxon>Gaiellaceae</taxon>
        <taxon>Gaiella</taxon>
    </lineage>
</organism>
<dbReference type="RefSeq" id="WP_114796048.1">
    <property type="nucleotide sequence ID" value="NZ_QQZY01000003.1"/>
</dbReference>
<feature type="domain" description="Pyruvate phosphate dikinase AMP/ATP-binding" evidence="15">
    <location>
        <begin position="21"/>
        <end position="331"/>
    </location>
</feature>
<dbReference type="GO" id="GO:0046872">
    <property type="term" value="F:metal ion binding"/>
    <property type="evidence" value="ECO:0007669"/>
    <property type="project" value="UniProtKB-KW"/>
</dbReference>
<keyword evidence="17" id="KW-1185">Reference proteome</keyword>
<dbReference type="Gene3D" id="3.30.1490.20">
    <property type="entry name" value="ATP-grasp fold, A domain"/>
    <property type="match status" value="1"/>
</dbReference>
<dbReference type="Proteomes" id="UP000254134">
    <property type="component" value="Unassembled WGS sequence"/>
</dbReference>
<dbReference type="Gene3D" id="3.30.470.20">
    <property type="entry name" value="ATP-grasp fold, B domain"/>
    <property type="match status" value="1"/>
</dbReference>
<evidence type="ECO:0000256" key="4">
    <source>
        <dbReference type="ARBA" id="ARBA00007837"/>
    </source>
</evidence>
<dbReference type="GO" id="GO:0008986">
    <property type="term" value="F:pyruvate, water dikinase activity"/>
    <property type="evidence" value="ECO:0007669"/>
    <property type="project" value="UniProtKB-EC"/>
</dbReference>
<dbReference type="EMBL" id="QQZY01000003">
    <property type="protein sequence ID" value="RDI74750.1"/>
    <property type="molecule type" value="Genomic_DNA"/>
</dbReference>
<evidence type="ECO:0000256" key="1">
    <source>
        <dbReference type="ARBA" id="ARBA00001946"/>
    </source>
</evidence>
<dbReference type="Pfam" id="PF01326">
    <property type="entry name" value="PPDK_N"/>
    <property type="match status" value="1"/>
</dbReference>
<comment type="function">
    <text evidence="2">Catalyzes the phosphorylation of pyruvate to phosphoenolpyruvate.</text>
</comment>
<evidence type="ECO:0000256" key="11">
    <source>
        <dbReference type="ARBA" id="ARBA00022840"/>
    </source>
</evidence>
<dbReference type="GO" id="GO:0005524">
    <property type="term" value="F:ATP binding"/>
    <property type="evidence" value="ECO:0007669"/>
    <property type="project" value="UniProtKB-KW"/>
</dbReference>
<gene>
    <name evidence="16" type="ORF">Gocc_1639</name>
</gene>
<evidence type="ECO:0000256" key="5">
    <source>
        <dbReference type="ARBA" id="ARBA00011996"/>
    </source>
</evidence>
<dbReference type="UniPathway" id="UPA00138"/>
<evidence type="ECO:0000256" key="12">
    <source>
        <dbReference type="ARBA" id="ARBA00022842"/>
    </source>
</evidence>
<evidence type="ECO:0000256" key="9">
    <source>
        <dbReference type="ARBA" id="ARBA00022741"/>
    </source>
</evidence>
<proteinExistence type="inferred from homology"/>
<evidence type="ECO:0000313" key="16">
    <source>
        <dbReference type="EMBL" id="RDI74750.1"/>
    </source>
</evidence>
<keyword evidence="12" id="KW-0460">Magnesium</keyword>
<comment type="pathway">
    <text evidence="3">Carbohydrate biosynthesis; gluconeogenesis.</text>
</comment>
<evidence type="ECO:0000256" key="13">
    <source>
        <dbReference type="ARBA" id="ARBA00033470"/>
    </source>
</evidence>
<dbReference type="PANTHER" id="PTHR43030">
    <property type="entry name" value="PHOSPHOENOLPYRUVATE SYNTHASE"/>
    <property type="match status" value="1"/>
</dbReference>
<dbReference type="InterPro" id="IPR002192">
    <property type="entry name" value="PPDK_AMP/ATP-bd"/>
</dbReference>
<evidence type="ECO:0000256" key="14">
    <source>
        <dbReference type="ARBA" id="ARBA00047700"/>
    </source>
</evidence>
<accession>A0A7M2YYD8</accession>
<evidence type="ECO:0000313" key="17">
    <source>
        <dbReference type="Proteomes" id="UP000254134"/>
    </source>
</evidence>